<dbReference type="EMBL" id="SADY01000002">
    <property type="protein sequence ID" value="TQR46000.1"/>
    <property type="molecule type" value="Genomic_DNA"/>
</dbReference>
<sequence length="234" mass="24167">MERNEQEQKTTSPETTESCATSAKPLKVLSTSLGVALAANLLMSSSAMGQQSAAPSDQAKLVEWSTEEVKQYFDANMDWNIPVPEKEESEGNSVGGSAGSGSGSSGGGSSSGGSSHTTYVHHGGFGWDDMLLYHMIFNRGSAYSSTSWSSGGSVYDTRTNSPYRAKSFSSDSFQNRPVVNSRVRPTTSNGSGSIIRRSSVGSSKSSSSSPGGIGGKSSSFSSSGGSKSGGWFGG</sequence>
<feature type="compositionally biased region" description="Low complexity" evidence="1">
    <location>
        <begin position="188"/>
        <end position="225"/>
    </location>
</feature>
<evidence type="ECO:0000313" key="3">
    <source>
        <dbReference type="Proteomes" id="UP000316208"/>
    </source>
</evidence>
<accession>A0ABY3ATG5</accession>
<gene>
    <name evidence="2" type="ORF">C7Y44_09910</name>
</gene>
<proteinExistence type="predicted"/>
<evidence type="ECO:0000313" key="2">
    <source>
        <dbReference type="EMBL" id="TQR46000.1"/>
    </source>
</evidence>
<feature type="compositionally biased region" description="Gly residues" evidence="1">
    <location>
        <begin position="93"/>
        <end position="111"/>
    </location>
</feature>
<name>A0ABY3ATG5_PAEPP</name>
<reference evidence="2 3" key="1">
    <citation type="submission" date="2018-03" db="EMBL/GenBank/DDBJ databases">
        <title>Aerobic endospore-forming bacteria genome sequencing and assembly.</title>
        <authorList>
            <person name="Cavalcante D.A."/>
            <person name="Driks A."/>
            <person name="Putonti C."/>
            <person name="De-Souza M.T."/>
        </authorList>
    </citation>
    <scope>NUCLEOTIDE SEQUENCE [LARGE SCALE GENOMIC DNA]</scope>
    <source>
        <strain evidence="2 3">SDF0028</strain>
    </source>
</reference>
<comment type="caution">
    <text evidence="2">The sequence shown here is derived from an EMBL/GenBank/DDBJ whole genome shotgun (WGS) entry which is preliminary data.</text>
</comment>
<feature type="compositionally biased region" description="Polar residues" evidence="1">
    <location>
        <begin position="156"/>
        <end position="187"/>
    </location>
</feature>
<dbReference type="RefSeq" id="WP_065292911.1">
    <property type="nucleotide sequence ID" value="NZ_SADY01000002.1"/>
</dbReference>
<feature type="compositionally biased region" description="Polar residues" evidence="1">
    <location>
        <begin position="9"/>
        <end position="21"/>
    </location>
</feature>
<feature type="region of interest" description="Disordered" evidence="1">
    <location>
        <begin position="83"/>
        <end position="115"/>
    </location>
</feature>
<feature type="region of interest" description="Disordered" evidence="1">
    <location>
        <begin position="144"/>
        <end position="234"/>
    </location>
</feature>
<organism evidence="2 3">
    <name type="scientific">Paenibacillus popilliae</name>
    <name type="common">Bacillus popilliae</name>
    <dbReference type="NCBI Taxonomy" id="78057"/>
    <lineage>
        <taxon>Bacteria</taxon>
        <taxon>Bacillati</taxon>
        <taxon>Bacillota</taxon>
        <taxon>Bacilli</taxon>
        <taxon>Bacillales</taxon>
        <taxon>Paenibacillaceae</taxon>
        <taxon>Paenibacillus</taxon>
    </lineage>
</organism>
<feature type="compositionally biased region" description="Low complexity" evidence="1">
    <location>
        <begin position="144"/>
        <end position="153"/>
    </location>
</feature>
<keyword evidence="3" id="KW-1185">Reference proteome</keyword>
<protein>
    <submittedName>
        <fullName evidence="2">Uncharacterized protein</fullName>
    </submittedName>
</protein>
<evidence type="ECO:0000256" key="1">
    <source>
        <dbReference type="SAM" id="MobiDB-lite"/>
    </source>
</evidence>
<dbReference type="Proteomes" id="UP000316208">
    <property type="component" value="Unassembled WGS sequence"/>
</dbReference>
<feature type="region of interest" description="Disordered" evidence="1">
    <location>
        <begin position="1"/>
        <end position="24"/>
    </location>
</feature>